<evidence type="ECO:0000256" key="2">
    <source>
        <dbReference type="ARBA" id="ARBA00022692"/>
    </source>
</evidence>
<dbReference type="SUPFAM" id="SSF51306">
    <property type="entry name" value="LexA/Signal peptidase"/>
    <property type="match status" value="1"/>
</dbReference>
<dbReference type="GeneID" id="56058552"/>
<gene>
    <name evidence="8" type="ORF">C5F47_01030</name>
</gene>
<dbReference type="RefSeq" id="WP_179361087.1">
    <property type="nucleotide sequence ID" value="NZ_CP026993.1"/>
</dbReference>
<dbReference type="EMBL" id="CP026993">
    <property type="protein sequence ID" value="QLH02255.1"/>
    <property type="molecule type" value="Genomic_DNA"/>
</dbReference>
<dbReference type="NCBIfam" id="TIGR02228">
    <property type="entry name" value="sigpep_I_arch"/>
    <property type="match status" value="1"/>
</dbReference>
<feature type="compositionally biased region" description="Acidic residues" evidence="5">
    <location>
        <begin position="227"/>
        <end position="241"/>
    </location>
</feature>
<feature type="region of interest" description="Disordered" evidence="5">
    <location>
        <begin position="195"/>
        <end position="257"/>
    </location>
</feature>
<dbReference type="Gene3D" id="2.10.109.10">
    <property type="entry name" value="Umud Fragment, subunit A"/>
    <property type="match status" value="1"/>
</dbReference>
<feature type="transmembrane region" description="Helical" evidence="6">
    <location>
        <begin position="12"/>
        <end position="32"/>
    </location>
</feature>
<keyword evidence="3 6" id="KW-1133">Transmembrane helix</keyword>
<comment type="subcellular location">
    <subcellularLocation>
        <location evidence="1">Membrane</location>
    </subcellularLocation>
</comment>
<name>A0A7D5LZS0_9ARCH</name>
<dbReference type="KEGG" id="ncl:C5F47_01030"/>
<feature type="transmembrane region" description="Helical" evidence="6">
    <location>
        <begin position="145"/>
        <end position="163"/>
    </location>
</feature>
<evidence type="ECO:0000256" key="6">
    <source>
        <dbReference type="SAM" id="Phobius"/>
    </source>
</evidence>
<feature type="domain" description="Peptidase S26" evidence="7">
    <location>
        <begin position="17"/>
        <end position="91"/>
    </location>
</feature>
<dbReference type="Proteomes" id="UP000509771">
    <property type="component" value="Chromosome"/>
</dbReference>
<proteinExistence type="predicted"/>
<evidence type="ECO:0000313" key="9">
    <source>
        <dbReference type="Proteomes" id="UP000509771"/>
    </source>
</evidence>
<evidence type="ECO:0000313" key="8">
    <source>
        <dbReference type="EMBL" id="QLH02255.1"/>
    </source>
</evidence>
<accession>A0A7D5LZS0</accession>
<dbReference type="Pfam" id="PF10502">
    <property type="entry name" value="Peptidase_S26"/>
    <property type="match status" value="1"/>
</dbReference>
<feature type="compositionally biased region" description="Basic and acidic residues" evidence="5">
    <location>
        <begin position="195"/>
        <end position="209"/>
    </location>
</feature>
<dbReference type="InterPro" id="IPR019533">
    <property type="entry name" value="Peptidase_S26"/>
</dbReference>
<dbReference type="InterPro" id="IPR036286">
    <property type="entry name" value="LexA/Signal_pep-like_sf"/>
</dbReference>
<dbReference type="PANTHER" id="PTHR10806">
    <property type="entry name" value="SIGNAL PEPTIDASE COMPLEX CATALYTIC SUBUNIT SEC11"/>
    <property type="match status" value="1"/>
</dbReference>
<dbReference type="CDD" id="cd06530">
    <property type="entry name" value="S26_SPase_I"/>
    <property type="match status" value="1"/>
</dbReference>
<dbReference type="PANTHER" id="PTHR10806:SF6">
    <property type="entry name" value="SIGNAL PEPTIDASE COMPLEX CATALYTIC SUBUNIT SEC11"/>
    <property type="match status" value="1"/>
</dbReference>
<organism evidence="8 9">
    <name type="scientific">Nitrosopumilus cobalaminigenes</name>
    <dbReference type="NCBI Taxonomy" id="1470066"/>
    <lineage>
        <taxon>Archaea</taxon>
        <taxon>Nitrososphaerota</taxon>
        <taxon>Nitrososphaeria</taxon>
        <taxon>Nitrosopumilales</taxon>
        <taxon>Nitrosopumilaceae</taxon>
        <taxon>Nitrosopumilus</taxon>
    </lineage>
</organism>
<feature type="compositionally biased region" description="Acidic residues" evidence="5">
    <location>
        <begin position="210"/>
        <end position="220"/>
    </location>
</feature>
<evidence type="ECO:0000256" key="4">
    <source>
        <dbReference type="ARBA" id="ARBA00023136"/>
    </source>
</evidence>
<dbReference type="GO" id="GO:0004252">
    <property type="term" value="F:serine-type endopeptidase activity"/>
    <property type="evidence" value="ECO:0007669"/>
    <property type="project" value="InterPro"/>
</dbReference>
<evidence type="ECO:0000259" key="7">
    <source>
        <dbReference type="Pfam" id="PF10502"/>
    </source>
</evidence>
<feature type="compositionally biased region" description="Basic and acidic residues" evidence="5">
    <location>
        <begin position="242"/>
        <end position="257"/>
    </location>
</feature>
<evidence type="ECO:0000256" key="3">
    <source>
        <dbReference type="ARBA" id="ARBA00022989"/>
    </source>
</evidence>
<evidence type="ECO:0000256" key="1">
    <source>
        <dbReference type="ARBA" id="ARBA00004370"/>
    </source>
</evidence>
<dbReference type="InterPro" id="IPR001733">
    <property type="entry name" value="Peptidase_S26B"/>
</dbReference>
<reference evidence="8 9" key="1">
    <citation type="submission" date="2018-02" db="EMBL/GenBank/DDBJ databases">
        <title>Complete genome of Nitrosopumilus cobalaminigenes HCA1.</title>
        <authorList>
            <person name="Qin W."/>
            <person name="Zheng Y."/>
            <person name="Stahl D.A."/>
        </authorList>
    </citation>
    <scope>NUCLEOTIDE SEQUENCE [LARGE SCALE GENOMIC DNA]</scope>
    <source>
        <strain evidence="8 9">HCA1</strain>
    </source>
</reference>
<dbReference type="OrthoDB" id="4822at2157"/>
<dbReference type="GO" id="GO:0006465">
    <property type="term" value="P:signal peptide processing"/>
    <property type="evidence" value="ECO:0007669"/>
    <property type="project" value="InterPro"/>
</dbReference>
<keyword evidence="9" id="KW-1185">Reference proteome</keyword>
<evidence type="ECO:0000256" key="5">
    <source>
        <dbReference type="SAM" id="MobiDB-lite"/>
    </source>
</evidence>
<dbReference type="GO" id="GO:0016020">
    <property type="term" value="C:membrane"/>
    <property type="evidence" value="ECO:0007669"/>
    <property type="project" value="UniProtKB-SubCell"/>
</dbReference>
<keyword evidence="2 6" id="KW-0812">Transmembrane</keyword>
<keyword evidence="4 6" id="KW-0472">Membrane</keyword>
<sequence length="257" mass="28822">MAKRSIPKGVVKDIIIVAVGVLVIWIGLQVAFGTQNPFYVVASGSMIPVLEVYDVLIVSGHEPFEDIEVGDIIVFNRPSDHDRVIVHRVASIMEEDPKTIRTKGDANPASIPGTDFPITQEEYIGKVAYTLPQVGYITQLLKPPINYVIIAVVVGIMIVKQFVKKKNEKELSFTDPLDSVNPDTIEELSDIDKIEKDSEYSEHVEKTGDVEELDDTDEPENQTKTEEIDETFEGIEDSIDDVESKEKEDLKKKDKEY</sequence>
<protein>
    <submittedName>
        <fullName evidence="8">Signal peptidase I</fullName>
    </submittedName>
</protein>
<dbReference type="AlphaFoldDB" id="A0A7D5LZS0"/>